<name>A0AAE0LV86_9PEZI</name>
<dbReference type="GeneID" id="87843346"/>
<dbReference type="EMBL" id="JAUEPN010000002">
    <property type="protein sequence ID" value="KAK3298595.1"/>
    <property type="molecule type" value="Genomic_DNA"/>
</dbReference>
<dbReference type="Proteomes" id="UP001278766">
    <property type="component" value="Unassembled WGS sequence"/>
</dbReference>
<gene>
    <name evidence="1" type="ORF">B0H64DRAFT_439043</name>
</gene>
<dbReference type="AlphaFoldDB" id="A0AAE0LV86"/>
<evidence type="ECO:0000313" key="1">
    <source>
        <dbReference type="EMBL" id="KAK3298595.1"/>
    </source>
</evidence>
<protein>
    <submittedName>
        <fullName evidence="1">Uncharacterized protein</fullName>
    </submittedName>
</protein>
<reference evidence="1" key="2">
    <citation type="submission" date="2023-06" db="EMBL/GenBank/DDBJ databases">
        <authorList>
            <consortium name="Lawrence Berkeley National Laboratory"/>
            <person name="Haridas S."/>
            <person name="Hensen N."/>
            <person name="Bonometti L."/>
            <person name="Westerberg I."/>
            <person name="Brannstrom I.O."/>
            <person name="Guillou S."/>
            <person name="Cros-Aarteil S."/>
            <person name="Calhoun S."/>
            <person name="Kuo A."/>
            <person name="Mondo S."/>
            <person name="Pangilinan J."/>
            <person name="Riley R."/>
            <person name="Labutti K."/>
            <person name="Andreopoulos B."/>
            <person name="Lipzen A."/>
            <person name="Chen C."/>
            <person name="Yanf M."/>
            <person name="Daum C."/>
            <person name="Ng V."/>
            <person name="Clum A."/>
            <person name="Steindorff A."/>
            <person name="Ohm R."/>
            <person name="Martin F."/>
            <person name="Silar P."/>
            <person name="Natvig D."/>
            <person name="Lalanne C."/>
            <person name="Gautier V."/>
            <person name="Ament-Velasquez S.L."/>
            <person name="Kruys A."/>
            <person name="Hutchinson M.I."/>
            <person name="Powell A.J."/>
            <person name="Barry K."/>
            <person name="Miller A.N."/>
            <person name="Grigoriev I.V."/>
            <person name="Debuchy R."/>
            <person name="Gladieux P."/>
            <person name="Thoren M.H."/>
            <person name="Johannesson H."/>
        </authorList>
    </citation>
    <scope>NUCLEOTIDE SEQUENCE</scope>
    <source>
        <strain evidence="1">CBS 168.71</strain>
    </source>
</reference>
<proteinExistence type="predicted"/>
<evidence type="ECO:0000313" key="2">
    <source>
        <dbReference type="Proteomes" id="UP001278766"/>
    </source>
</evidence>
<sequence>MDPQDNTKSWTTLFVENAQSERQKREQHTADIQQSIQHYTIAAEDKIKAALGPEAAALLPGSTAAPPANPPRCIFRARTLFTRFSPNGNMLANGDPEVSISPTEAADTPRLAHALDNKADAGPGGMNQAADSASSTIVDLDLFGRGEELRSSLFADCFEVDGSYTTGGSLFSGDQGTTDTYAWALASDEAQACVRW</sequence>
<accession>A0AAE0LV86</accession>
<keyword evidence="2" id="KW-1185">Reference proteome</keyword>
<reference evidence="1" key="1">
    <citation type="journal article" date="2023" name="Mol. Phylogenet. Evol.">
        <title>Genome-scale phylogeny and comparative genomics of the fungal order Sordariales.</title>
        <authorList>
            <person name="Hensen N."/>
            <person name="Bonometti L."/>
            <person name="Westerberg I."/>
            <person name="Brannstrom I.O."/>
            <person name="Guillou S."/>
            <person name="Cros-Aarteil S."/>
            <person name="Calhoun S."/>
            <person name="Haridas S."/>
            <person name="Kuo A."/>
            <person name="Mondo S."/>
            <person name="Pangilinan J."/>
            <person name="Riley R."/>
            <person name="LaButti K."/>
            <person name="Andreopoulos B."/>
            <person name="Lipzen A."/>
            <person name="Chen C."/>
            <person name="Yan M."/>
            <person name="Daum C."/>
            <person name="Ng V."/>
            <person name="Clum A."/>
            <person name="Steindorff A."/>
            <person name="Ohm R.A."/>
            <person name="Martin F."/>
            <person name="Silar P."/>
            <person name="Natvig D.O."/>
            <person name="Lalanne C."/>
            <person name="Gautier V."/>
            <person name="Ament-Velasquez S.L."/>
            <person name="Kruys A."/>
            <person name="Hutchinson M.I."/>
            <person name="Powell A.J."/>
            <person name="Barry K."/>
            <person name="Miller A.N."/>
            <person name="Grigoriev I.V."/>
            <person name="Debuchy R."/>
            <person name="Gladieux P."/>
            <person name="Hiltunen Thoren M."/>
            <person name="Johannesson H."/>
        </authorList>
    </citation>
    <scope>NUCLEOTIDE SEQUENCE</scope>
    <source>
        <strain evidence="1">CBS 168.71</strain>
    </source>
</reference>
<dbReference type="RefSeq" id="XP_062662109.1">
    <property type="nucleotide sequence ID" value="XM_062806398.1"/>
</dbReference>
<comment type="caution">
    <text evidence="1">The sequence shown here is derived from an EMBL/GenBank/DDBJ whole genome shotgun (WGS) entry which is preliminary data.</text>
</comment>
<organism evidence="1 2">
    <name type="scientific">Chaetomium fimeti</name>
    <dbReference type="NCBI Taxonomy" id="1854472"/>
    <lineage>
        <taxon>Eukaryota</taxon>
        <taxon>Fungi</taxon>
        <taxon>Dikarya</taxon>
        <taxon>Ascomycota</taxon>
        <taxon>Pezizomycotina</taxon>
        <taxon>Sordariomycetes</taxon>
        <taxon>Sordariomycetidae</taxon>
        <taxon>Sordariales</taxon>
        <taxon>Chaetomiaceae</taxon>
        <taxon>Chaetomium</taxon>
    </lineage>
</organism>